<dbReference type="PROSITE" id="PS50878">
    <property type="entry name" value="RT_POL"/>
    <property type="match status" value="1"/>
</dbReference>
<dbReference type="PANTHER" id="PTHR33481">
    <property type="entry name" value="REVERSE TRANSCRIPTASE"/>
    <property type="match status" value="1"/>
</dbReference>
<gene>
    <name evidence="3" type="ORF">NLI96_g12485</name>
</gene>
<dbReference type="EMBL" id="JANAWD010001075">
    <property type="protein sequence ID" value="KAJ3474388.1"/>
    <property type="molecule type" value="Genomic_DNA"/>
</dbReference>
<evidence type="ECO:0000256" key="1">
    <source>
        <dbReference type="SAM" id="MobiDB-lite"/>
    </source>
</evidence>
<dbReference type="InterPro" id="IPR043502">
    <property type="entry name" value="DNA/RNA_pol_sf"/>
</dbReference>
<comment type="caution">
    <text evidence="3">The sequence shown here is derived from an EMBL/GenBank/DDBJ whole genome shotgun (WGS) entry which is preliminary data.</text>
</comment>
<feature type="compositionally biased region" description="Basic and acidic residues" evidence="1">
    <location>
        <begin position="100"/>
        <end position="111"/>
    </location>
</feature>
<dbReference type="AlphaFoldDB" id="A0AAD5Y854"/>
<evidence type="ECO:0000259" key="2">
    <source>
        <dbReference type="PROSITE" id="PS50878"/>
    </source>
</evidence>
<sequence length="657" mass="75054">MVATVPIARPSPYSKRWWTKELTDLQTKYKKASSRAGKRYSTREEREAMIKARNAYQGAVRSQQRKHWREWLQDATEKTVWLASKYATREPEAATASRMPDLKTTEGDTAHTMEEKSKVLLDTFFPTPPTPDLSDTHDYQYPPAFDTPPITTTEILAAVNNLASYKAPGPNLIPNIAIQMTIPHIITLFTELTNACLRLGYHPQHWKTFSTITLRKPHKPDYTIPKAYRPIALEDTLGKVMESIMARRLSALAEQYNLLPPNHFGGRPGRTTTDAVLYLTQRIKDAWRTRGVASVLFLDISQAFPSVSHERLIHNLRKRQVPNTIINWVQSFLKDRKTRLHFDDFVSELLTASTGVPQGSPISPILYIFYSADLLEITDPKEKDRFTSGYIDDTALAVISPSIEENIKKLEEMTRNALRWSQTHACKFDIGKFQLVHFTRNERKYSPMPLNIADHTVSPGTTAKYLGVILDRKLRWKEHAEDAISKGTKTMLAINRLSKTNFGLPHHLTRQLYTAVVLPKIEYGLPVWFEPIRKVDEGKRRKGSVGIAKRIGKVQRIATRIITGGLRTTATDVLDYHAALPPIHLRLNQTVFNAAVRLATLPPHHPLHKYVKRCASYYPKYHHSPIHEMMNAFPQLRELEIIDPTPVVLKVKPHERT</sequence>
<feature type="region of interest" description="Disordered" evidence="1">
    <location>
        <begin position="92"/>
        <end position="111"/>
    </location>
</feature>
<dbReference type="InterPro" id="IPR000477">
    <property type="entry name" value="RT_dom"/>
</dbReference>
<name>A0AAD5Y854_9APHY</name>
<accession>A0AAD5Y854</accession>
<proteinExistence type="predicted"/>
<dbReference type="CDD" id="cd01650">
    <property type="entry name" value="RT_nLTR_like"/>
    <property type="match status" value="1"/>
</dbReference>
<dbReference type="PANTHER" id="PTHR33481:SF1">
    <property type="entry name" value="ENDONUCLEASE_EXONUCLEASE_PHOSPHATASE DOMAIN-CONTAINING PROTEIN-RELATED"/>
    <property type="match status" value="1"/>
</dbReference>
<organism evidence="3 4">
    <name type="scientific">Meripilus lineatus</name>
    <dbReference type="NCBI Taxonomy" id="2056292"/>
    <lineage>
        <taxon>Eukaryota</taxon>
        <taxon>Fungi</taxon>
        <taxon>Dikarya</taxon>
        <taxon>Basidiomycota</taxon>
        <taxon>Agaricomycotina</taxon>
        <taxon>Agaricomycetes</taxon>
        <taxon>Polyporales</taxon>
        <taxon>Meripilaceae</taxon>
        <taxon>Meripilus</taxon>
    </lineage>
</organism>
<protein>
    <recommendedName>
        <fullName evidence="2">Reverse transcriptase domain-containing protein</fullName>
    </recommendedName>
</protein>
<dbReference type="SUPFAM" id="SSF56672">
    <property type="entry name" value="DNA/RNA polymerases"/>
    <property type="match status" value="2"/>
</dbReference>
<evidence type="ECO:0000313" key="4">
    <source>
        <dbReference type="Proteomes" id="UP001212997"/>
    </source>
</evidence>
<feature type="domain" description="Reverse transcriptase" evidence="2">
    <location>
        <begin position="195"/>
        <end position="470"/>
    </location>
</feature>
<reference evidence="3" key="1">
    <citation type="submission" date="2022-07" db="EMBL/GenBank/DDBJ databases">
        <title>Genome Sequence of Physisporinus lineatus.</title>
        <authorList>
            <person name="Buettner E."/>
        </authorList>
    </citation>
    <scope>NUCLEOTIDE SEQUENCE</scope>
    <source>
        <strain evidence="3">VT162</strain>
    </source>
</reference>
<evidence type="ECO:0000313" key="3">
    <source>
        <dbReference type="EMBL" id="KAJ3474388.1"/>
    </source>
</evidence>
<keyword evidence="4" id="KW-1185">Reference proteome</keyword>
<dbReference type="Pfam" id="PF00078">
    <property type="entry name" value="RVT_1"/>
    <property type="match status" value="1"/>
</dbReference>
<dbReference type="Proteomes" id="UP001212997">
    <property type="component" value="Unassembled WGS sequence"/>
</dbReference>